<feature type="region of interest" description="Disordered" evidence="4">
    <location>
        <begin position="157"/>
        <end position="176"/>
    </location>
</feature>
<dbReference type="Pfam" id="PF20421">
    <property type="entry name" value="DHR-2_Lobe_C"/>
    <property type="match status" value="1"/>
</dbReference>
<feature type="region of interest" description="Disordered" evidence="4">
    <location>
        <begin position="1"/>
        <end position="39"/>
    </location>
</feature>
<dbReference type="Pfam" id="PF14429">
    <property type="entry name" value="DOCK-C2"/>
    <property type="match status" value="1"/>
</dbReference>
<keyword evidence="2" id="KW-0344">Guanine-nucleotide releasing factor</keyword>
<evidence type="ECO:0000256" key="3">
    <source>
        <dbReference type="PROSITE-ProRule" id="PRU00983"/>
    </source>
</evidence>
<dbReference type="Gene3D" id="1.25.40.410">
    <property type="match status" value="1"/>
</dbReference>
<dbReference type="InterPro" id="IPR016024">
    <property type="entry name" value="ARM-type_fold"/>
</dbReference>
<evidence type="ECO:0000256" key="2">
    <source>
        <dbReference type="ARBA" id="ARBA00022658"/>
    </source>
</evidence>
<dbReference type="InterPro" id="IPR046769">
    <property type="entry name" value="DOCKER_Lobe_A"/>
</dbReference>
<dbReference type="PROSITE" id="PS51650">
    <property type="entry name" value="C2_DOCK"/>
    <property type="match status" value="1"/>
</dbReference>
<comment type="similarity">
    <text evidence="3">Belongs to the DOCK family.</text>
</comment>
<organism evidence="7 8">
    <name type="scientific">Anaeramoeba flamelloides</name>
    <dbReference type="NCBI Taxonomy" id="1746091"/>
    <lineage>
        <taxon>Eukaryota</taxon>
        <taxon>Metamonada</taxon>
        <taxon>Anaeramoebidae</taxon>
        <taxon>Anaeramoeba</taxon>
    </lineage>
</organism>
<feature type="compositionally biased region" description="Basic and acidic residues" evidence="4">
    <location>
        <begin position="11"/>
        <end position="39"/>
    </location>
</feature>
<accession>A0AAV7YJY1</accession>
<evidence type="ECO:0000313" key="8">
    <source>
        <dbReference type="Proteomes" id="UP001146793"/>
    </source>
</evidence>
<feature type="domain" description="DOCKER" evidence="6">
    <location>
        <begin position="1589"/>
        <end position="2031"/>
    </location>
</feature>
<dbReference type="Gene3D" id="2.60.40.150">
    <property type="entry name" value="C2 domain"/>
    <property type="match status" value="1"/>
</dbReference>
<comment type="caution">
    <text evidence="7">The sequence shown here is derived from an EMBL/GenBank/DDBJ whole genome shotgun (WGS) entry which is preliminary data.</text>
</comment>
<dbReference type="PANTHER" id="PTHR23317:SF76">
    <property type="entry name" value="LD20667P"/>
    <property type="match status" value="1"/>
</dbReference>
<dbReference type="PROSITE" id="PS51651">
    <property type="entry name" value="DOCKER"/>
    <property type="match status" value="1"/>
</dbReference>
<dbReference type="InterPro" id="IPR046773">
    <property type="entry name" value="DOCKER_Lobe_C"/>
</dbReference>
<feature type="compositionally biased region" description="Basic residues" evidence="4">
    <location>
        <begin position="868"/>
        <end position="878"/>
    </location>
</feature>
<dbReference type="Pfam" id="PF06920">
    <property type="entry name" value="DHR-2_Lobe_A"/>
    <property type="match status" value="1"/>
</dbReference>
<dbReference type="GO" id="GO:0007264">
    <property type="term" value="P:small GTPase-mediated signal transduction"/>
    <property type="evidence" value="ECO:0007669"/>
    <property type="project" value="InterPro"/>
</dbReference>
<evidence type="ECO:0000259" key="6">
    <source>
        <dbReference type="PROSITE" id="PS51651"/>
    </source>
</evidence>
<feature type="region of interest" description="Disordered" evidence="4">
    <location>
        <begin position="1508"/>
        <end position="1539"/>
    </location>
</feature>
<evidence type="ECO:0000256" key="4">
    <source>
        <dbReference type="SAM" id="MobiDB-lite"/>
    </source>
</evidence>
<evidence type="ECO:0000256" key="1">
    <source>
        <dbReference type="ARBA" id="ARBA00022553"/>
    </source>
</evidence>
<dbReference type="InterPro" id="IPR026791">
    <property type="entry name" value="DOCK"/>
</dbReference>
<keyword evidence="1" id="KW-0597">Phosphoprotein</keyword>
<feature type="region of interest" description="Disordered" evidence="4">
    <location>
        <begin position="868"/>
        <end position="904"/>
    </location>
</feature>
<gene>
    <name evidence="7" type="ORF">M0812_25393</name>
</gene>
<proteinExistence type="inferred from homology"/>
<dbReference type="Pfam" id="PF20422">
    <property type="entry name" value="DHR-2_Lobe_B"/>
    <property type="match status" value="1"/>
</dbReference>
<evidence type="ECO:0000259" key="5">
    <source>
        <dbReference type="PROSITE" id="PS51650"/>
    </source>
</evidence>
<dbReference type="InterPro" id="IPR043162">
    <property type="entry name" value="DOCK_C_lobe_C"/>
</dbReference>
<dbReference type="InterPro" id="IPR043161">
    <property type="entry name" value="DOCK_C_lobe_A"/>
</dbReference>
<dbReference type="Proteomes" id="UP001146793">
    <property type="component" value="Unassembled WGS sequence"/>
</dbReference>
<dbReference type="GO" id="GO:0005085">
    <property type="term" value="F:guanyl-nucleotide exchange factor activity"/>
    <property type="evidence" value="ECO:0007669"/>
    <property type="project" value="UniProtKB-KW"/>
</dbReference>
<dbReference type="InterPro" id="IPR035892">
    <property type="entry name" value="C2_domain_sf"/>
</dbReference>
<dbReference type="InterPro" id="IPR027357">
    <property type="entry name" value="DOCKER_dom"/>
</dbReference>
<feature type="compositionally biased region" description="Basic residues" evidence="4">
    <location>
        <begin position="1514"/>
        <end position="1530"/>
    </location>
</feature>
<dbReference type="PANTHER" id="PTHR23317">
    <property type="entry name" value="DEDICATOR OF CYTOKINESIS DOCK"/>
    <property type="match status" value="1"/>
</dbReference>
<dbReference type="Gene3D" id="1.20.58.740">
    <property type="match status" value="1"/>
</dbReference>
<name>A0AAV7YJY1_9EUKA</name>
<evidence type="ECO:0000313" key="7">
    <source>
        <dbReference type="EMBL" id="KAJ3427764.1"/>
    </source>
</evidence>
<dbReference type="Pfam" id="PF11878">
    <property type="entry name" value="DOCK_C-D_N"/>
    <property type="match status" value="1"/>
</dbReference>
<dbReference type="SUPFAM" id="SSF48371">
    <property type="entry name" value="ARM repeat"/>
    <property type="match status" value="1"/>
</dbReference>
<feature type="domain" description="C2 DOCK-type" evidence="5">
    <location>
        <begin position="579"/>
        <end position="774"/>
    </location>
</feature>
<dbReference type="CDD" id="cd08679">
    <property type="entry name" value="C2_DOCK180_related"/>
    <property type="match status" value="1"/>
</dbReference>
<sequence length="2058" mass="240846">MSDLPPIPEDLLEKEQTKEKEKEKEIQIEKEEEKEKEKIKLKSIEEEPLTIDFETQIKSLAVTREPLQGLVTIPEDDLQIRKIKKTFPTLKPNVPKLKDNDFCSPFVQESLKCFTRNGTQLIWKKRIHQTEEKEQYISTKEKFPLLEYEIDYEGSKAKKSSLSNENEEDNKKEDKLQNAKLDEEFVNQHVELKLLQTLNEKELAKFNRERQKGWSDLFKVFSDLRIGNIIHDPRSNRIEYKSEPQPSYFFQGLKMNLPLETDPFFLTMYLVDIKKKVRVSECFRFQLNSEKLTTEFQQFLLEELRGKISTKNETMAKTCVLTLSNVNPNIYIIFRLEKVLHGSFDDSTNLYYKLNKGKVKQKKIDAEYKKARTIWSRMSRFHQPVAWSSIQLFDQDNNIKYDSSSSDILLVDNFVRSKEEWTDQQIFSTLSLAQKKGTPKKLKAFPCQFTFRFIPLNYGITISDLKDINWDLKKPITFPKILDMDGFSNISKQSVSRFSWLTFKKKKKVKKKTKKNENANEGESENENENEKTQASLIGQAFMKSIFGEKWSPKKNGPISLMVQEFPTELLPNVHQNYVNNLYIYPEQAFVGGLKCKKPHNIAIKIQYLTSDKKLLSKGESIFYGSHYEKMFVNCKWTSTQFKNKSPAFYDEIKLKLPPAIGPYHHILFTYYNLNCKFKKKNKNKNSENDLIPKEDQDHEIIGYSIIKIFLEDGLINRTTQIPIVTELPKSNYLMTRELWKNEVKMKNYLQLKINLISSIYPQDPDLNVFFDKYKAQNNSQTVIKNSLVCLDKVRVEYLIQFFPMVIPIVLEMMVDPINKENKTSIFSSFIRLIARVHNFSLETKEDVMRPYFNKIFRPPIIVNQNKNRNKKKKTKKKNKDDNDDDDDDDDQEEEQEEEEEEEEKIPFYLELIKLWCWALENEYSFLIKGEEYMNCNYILFEMIIKSITIHLDTLNFLKPNNNFRSKLINPRFFTCLKKLTNLIIIEIKRSGYTIGKTLNLEIAIFFKDLFSLIDRGYVFQLIDFYLKNLIPRDKSEVSIMEFRPYFLRVLTNYEYFIQLNLPVLPSLRKENKIQKLLSKKFFLIGLLMNELSLGLSGNRTEVVRKSIISLIRDSLNRHWIDPFLRDSRAMAKRTRQKRQKGKQQFESSNNNGKMLSRTLSLYLPFILTLIEKFDYIKKVLLLEEKRNLFISLLFILRYIERKFLFEWWGREALRKKLEFWDLILECLNAFLYKGKTELNNQAKLKLSKKNSSTSASVVDFKEMIEGDYGHGAFATSRSKKKRIENRRNKASKLNLLPFNFTKKNKHKNVHAITRKATRTMVTRPLLFDDLEREQNLCNQCSLTIIDLIVDFMQNFQEELNQEDPRDDRSLLPKMINILITISKSEQSNQLLDHLFHCFTILLERFSGVIFATGSEIVKDLCEVAFLKAISKIPQIRKLGNALLYRILHRGYTTSKNFQQVKIQMIIAFSKLVGDIDHFNGDREIKNTLNVLQQLALSEIDPVNGIEILDHGSNNKKSRMQQKKRKKQKQKSYSMNTIGSPLTKKRKKFIHVVKLHCNNLGNIFEDSKKLRKCKHDPEMTCDLLLSIADGYRSAPDLRVTWLENLVKYHIDNDNFAEGGIGNLHIAAMVSEYVHILNPNDNWLPKGAKSFKKISESCLNESCHLTSEEIGGLCNSSWFTEKGLIDGLIGGINLLKTPKLYEMIADVYKLLIPIFEYRNDLKNISVAYNDLKNCYDELIENDFTKKKRMFAHYYRVGFYGKVFGEMNNSEFIYRELPEVTLYDLKERLIKQFEMGIKNCKIKVFPSSAPVDRESLEEFDNMKNSLGWLQITSVQPYYTDEEIIWRRTHFQRMNHISRFTYQTPFTKSGKKAQGAVTEQWILKAILTVDGKFPYLTKRIKIIEKNLEELSPIMNSINSIKQKNVQLKNELSKTMKDTNNLQGLLRGSLIITVNEGPFAICKAFLGPEARETYSLDEINELKTHFAQFIDLLDEAVKANSILVKTDQVGFQEMLELGITALKENTLPYLKDGNLDIDAIKSVNEKGSNISKALSQSLETEK</sequence>
<feature type="compositionally biased region" description="Acidic residues" evidence="4">
    <location>
        <begin position="882"/>
        <end position="904"/>
    </location>
</feature>
<dbReference type="EMBL" id="JANTQA010000060">
    <property type="protein sequence ID" value="KAJ3427764.1"/>
    <property type="molecule type" value="Genomic_DNA"/>
</dbReference>
<reference evidence="7" key="1">
    <citation type="submission" date="2022-08" db="EMBL/GenBank/DDBJ databases">
        <title>Novel sulphate-reducing endosymbionts in the free-living metamonad Anaeramoeba.</title>
        <authorList>
            <person name="Jerlstrom-Hultqvist J."/>
            <person name="Cepicka I."/>
            <person name="Gallot-Lavallee L."/>
            <person name="Salas-Leiva D."/>
            <person name="Curtis B.A."/>
            <person name="Zahonova K."/>
            <person name="Pipaliya S."/>
            <person name="Dacks J."/>
            <person name="Roger A.J."/>
        </authorList>
    </citation>
    <scope>NUCLEOTIDE SEQUENCE</scope>
    <source>
        <strain evidence="7">Busselton2</strain>
    </source>
</reference>
<dbReference type="InterPro" id="IPR046770">
    <property type="entry name" value="DOCKER_Lobe_B"/>
</dbReference>
<dbReference type="InterPro" id="IPR021816">
    <property type="entry name" value="DOCK_C/D_N"/>
</dbReference>
<feature type="region of interest" description="Disordered" evidence="4">
    <location>
        <begin position="511"/>
        <end position="533"/>
    </location>
</feature>
<dbReference type="InterPro" id="IPR027007">
    <property type="entry name" value="C2_DOCK-type_domain"/>
</dbReference>
<protein>
    <submittedName>
        <fullName evidence="7">Dedicator of cytokinesis dock</fullName>
    </submittedName>
</protein>